<keyword evidence="4" id="KW-1003">Cell membrane</keyword>
<protein>
    <recommendedName>
        <fullName evidence="3">Arginine/agmatine antiporter</fullName>
    </recommendedName>
</protein>
<dbReference type="PANTHER" id="PTHR42770">
    <property type="entry name" value="AMINO ACID TRANSPORTER-RELATED"/>
    <property type="match status" value="1"/>
</dbReference>
<evidence type="ECO:0000256" key="1">
    <source>
        <dbReference type="ARBA" id="ARBA00004651"/>
    </source>
</evidence>
<feature type="transmembrane region" description="Helical" evidence="9">
    <location>
        <begin position="243"/>
        <end position="265"/>
    </location>
</feature>
<feature type="transmembrane region" description="Helical" evidence="9">
    <location>
        <begin position="51"/>
        <end position="78"/>
    </location>
</feature>
<dbReference type="PIRSF" id="PIRSF006060">
    <property type="entry name" value="AA_transporter"/>
    <property type="match status" value="1"/>
</dbReference>
<feature type="transmembrane region" description="Helical" evidence="9">
    <location>
        <begin position="285"/>
        <end position="311"/>
    </location>
</feature>
<evidence type="ECO:0000256" key="3">
    <source>
        <dbReference type="ARBA" id="ARBA00021069"/>
    </source>
</evidence>
<evidence type="ECO:0000256" key="5">
    <source>
        <dbReference type="ARBA" id="ARBA00022692"/>
    </source>
</evidence>
<feature type="transmembrane region" description="Helical" evidence="9">
    <location>
        <begin position="201"/>
        <end position="222"/>
    </location>
</feature>
<comment type="subcellular location">
    <subcellularLocation>
        <location evidence="1">Cell membrane</location>
        <topology evidence="1">Multi-pass membrane protein</topology>
    </subcellularLocation>
</comment>
<keyword evidence="6 9" id="KW-1133">Transmembrane helix</keyword>
<keyword evidence="10" id="KW-0614">Plasmid</keyword>
<evidence type="ECO:0000313" key="11">
    <source>
        <dbReference type="Proteomes" id="UP001214094"/>
    </source>
</evidence>
<name>A0ABY8HNZ2_ENSAD</name>
<dbReference type="InterPro" id="IPR050367">
    <property type="entry name" value="APC_superfamily"/>
</dbReference>
<comment type="function">
    <text evidence="8">Major component of the acid-resistance (AR) system allowing enteric pathogens to survive the acidic environment in the stomach. Exchanges extracellular arginine for its intracellular decarboxylation product agmatine (Agm) thereby expelling intracellular protons. Probably undergoes several conformational states in order to translocate the substrate across the membrane; keeps the substrate accessible to only 1 side of the membrane at a time by opening and closing 3 membrane-internal gates.</text>
</comment>
<dbReference type="PANTHER" id="PTHR42770:SF18">
    <property type="entry name" value="ARGININE_AGMATINE ANTIPORTER"/>
    <property type="match status" value="1"/>
</dbReference>
<gene>
    <name evidence="10" type="ORF">P4B07_21460</name>
</gene>
<dbReference type="InterPro" id="IPR002293">
    <property type="entry name" value="AA/rel_permease1"/>
</dbReference>
<reference evidence="10 11" key="1">
    <citation type="submission" date="2023-03" db="EMBL/GenBank/DDBJ databases">
        <title>Comparative genome and transcriptome analysis combination mining strategies for increasing vitamin B12 production of Ensifer adhaerens strain.</title>
        <authorList>
            <person name="Yongheng L."/>
        </authorList>
    </citation>
    <scope>NUCLEOTIDE SEQUENCE [LARGE SCALE GENOMIC DNA]</scope>
    <source>
        <strain evidence="10 11">Casida A-T305</strain>
        <plasmid evidence="10 11">unnamedA</plasmid>
    </source>
</reference>
<dbReference type="Gene3D" id="1.20.1740.10">
    <property type="entry name" value="Amino acid/polyamine transporter I"/>
    <property type="match status" value="1"/>
</dbReference>
<feature type="transmembrane region" description="Helical" evidence="9">
    <location>
        <begin position="379"/>
        <end position="397"/>
    </location>
</feature>
<feature type="transmembrane region" description="Helical" evidence="9">
    <location>
        <begin position="25"/>
        <end position="45"/>
    </location>
</feature>
<evidence type="ECO:0000256" key="9">
    <source>
        <dbReference type="SAM" id="Phobius"/>
    </source>
</evidence>
<keyword evidence="7 9" id="KW-0472">Membrane</keyword>
<proteinExistence type="inferred from homology"/>
<dbReference type="Pfam" id="PF13520">
    <property type="entry name" value="AA_permease_2"/>
    <property type="match status" value="1"/>
</dbReference>
<organism evidence="10 11">
    <name type="scientific">Ensifer adhaerens</name>
    <name type="common">Sinorhizobium morelense</name>
    <dbReference type="NCBI Taxonomy" id="106592"/>
    <lineage>
        <taxon>Bacteria</taxon>
        <taxon>Pseudomonadati</taxon>
        <taxon>Pseudomonadota</taxon>
        <taxon>Alphaproteobacteria</taxon>
        <taxon>Hyphomicrobiales</taxon>
        <taxon>Rhizobiaceae</taxon>
        <taxon>Sinorhizobium/Ensifer group</taxon>
        <taxon>Ensifer</taxon>
    </lineage>
</organism>
<feature type="transmembrane region" description="Helical" evidence="9">
    <location>
        <begin position="139"/>
        <end position="159"/>
    </location>
</feature>
<feature type="transmembrane region" description="Helical" evidence="9">
    <location>
        <begin position="409"/>
        <end position="428"/>
    </location>
</feature>
<evidence type="ECO:0000256" key="6">
    <source>
        <dbReference type="ARBA" id="ARBA00022989"/>
    </source>
</evidence>
<dbReference type="RefSeq" id="WP_082936542.1">
    <property type="nucleotide sequence ID" value="NZ_CP015881.1"/>
</dbReference>
<comment type="similarity">
    <text evidence="2">Belongs to the amino acid-polyamine-organocation (APC) superfamily. Basic amino acid/polyamine antiporter (APA) (TC 2.A.3.2) family.</text>
</comment>
<feature type="transmembrane region" description="Helical" evidence="9">
    <location>
        <begin position="171"/>
        <end position="189"/>
    </location>
</feature>
<keyword evidence="5 9" id="KW-0812">Transmembrane</keyword>
<dbReference type="Proteomes" id="UP001214094">
    <property type="component" value="Plasmid unnamedA"/>
</dbReference>
<feature type="transmembrane region" description="Helical" evidence="9">
    <location>
        <begin position="342"/>
        <end position="367"/>
    </location>
</feature>
<geneLocation type="plasmid" evidence="10 11">
    <name>unnamedA</name>
</geneLocation>
<accession>A0ABY8HNZ2</accession>
<feature type="transmembrane region" description="Helical" evidence="9">
    <location>
        <begin position="99"/>
        <end position="127"/>
    </location>
</feature>
<sequence>MTKPLDATSGRSQQTTPEMATRPSLGIWACSALVVGNIIGSGFYLSPAALAPYGAAALVGWVCMAVAAMCLGLVFARLAGVRPATGGPYAYSRMAFGPFAGFLVAWAYWISIWASLPAIAMAFTGYLGVFFPNLQHMPGGFTAVSLAAMWLVAAINMFGVRSAGRFQIVTVGLKLLPFIAIALLGLFWIEPQNLTPINPSGLSMLGLISATAPLTMFAFLGIESATVPAGDVDDPKRTIPRATVLGTLCCGLIFILGTLVVMGTVPRETLARSAAPFSDAAFMMWGWWGSTLVAAAVVLSSIGALNGWTLLMAQVPMAAARDGLFPPVFGRLSSRGVPQWDIVLSMLLASALLVLQTSGVSGLMVVYRFAVDLSTTAAMVPYVFCSLVEGALFLALTRPRDGEWGGFRLGPYKPYALVAFIFSLWTVYGSGPQAGLWCLLLLLVALPVYLSVERKEPSTG</sequence>
<evidence type="ECO:0000256" key="7">
    <source>
        <dbReference type="ARBA" id="ARBA00023136"/>
    </source>
</evidence>
<dbReference type="GeneID" id="29520832"/>
<keyword evidence="11" id="KW-1185">Reference proteome</keyword>
<evidence type="ECO:0000256" key="4">
    <source>
        <dbReference type="ARBA" id="ARBA00022475"/>
    </source>
</evidence>
<evidence type="ECO:0000256" key="2">
    <source>
        <dbReference type="ARBA" id="ARBA00008220"/>
    </source>
</evidence>
<evidence type="ECO:0000313" key="10">
    <source>
        <dbReference type="EMBL" id="WFP93807.1"/>
    </source>
</evidence>
<feature type="transmembrane region" description="Helical" evidence="9">
    <location>
        <begin position="434"/>
        <end position="452"/>
    </location>
</feature>
<evidence type="ECO:0000256" key="8">
    <source>
        <dbReference type="ARBA" id="ARBA00045636"/>
    </source>
</evidence>
<dbReference type="EMBL" id="CP121309">
    <property type="protein sequence ID" value="WFP93807.1"/>
    <property type="molecule type" value="Genomic_DNA"/>
</dbReference>